<name>A0ACA9Y377_9ASCO</name>
<proteinExistence type="predicted"/>
<evidence type="ECO:0000313" key="2">
    <source>
        <dbReference type="Proteomes" id="UP001152531"/>
    </source>
</evidence>
<sequence>MPAKTDAAAEFYPDEPTGPILVKSNTKNVQEKESLGEIMDTKSVMFVCDYKKSIGNYLADVDGNVYLDVLQQIASIALGYNNPILKQVASSPDMVDALINRPASTRLPSNFYARAIKNILKGSPKDQDKVWICLSGSDANDNALKAAFMHYKSKQRGYDAAFTAEEMESVMSAKAPGNPDLAVLSFKGGFHGRTIGSISLTAARAYHKVDLPAFNWPKGEMPNLKYPLDKYEKENAEEEARALEKVEEIFKTWRCPIAAVVIEPILSEGGDVHASAKFYQGLRDITLKYGSLLIFDEVQTGFGATGKLWAHEHFNLTTPPDMVTFSKKAQAAGFFYHDAQMMPKDAARMHNTWCGDPARVLIAEGIVNTILEYGLVEKTKEVGEYLFPKLEKLAEKYPELMLNLRGKDRGTFIAWDLPDGDWRIKFFAAARSVGLNIGGGYLRTARLRPTLTFNKSHADVAVELLDKTFEILSKE</sequence>
<evidence type="ECO:0000313" key="1">
    <source>
        <dbReference type="EMBL" id="CAH6719275.1"/>
    </source>
</evidence>
<organism evidence="1 2">
    <name type="scientific">[Candida] jaroonii</name>
    <dbReference type="NCBI Taxonomy" id="467808"/>
    <lineage>
        <taxon>Eukaryota</taxon>
        <taxon>Fungi</taxon>
        <taxon>Dikarya</taxon>
        <taxon>Ascomycota</taxon>
        <taxon>Saccharomycotina</taxon>
        <taxon>Pichiomycetes</taxon>
        <taxon>Debaryomycetaceae</taxon>
        <taxon>Yamadazyma</taxon>
    </lineage>
</organism>
<accession>A0ACA9Y377</accession>
<dbReference type="Proteomes" id="UP001152531">
    <property type="component" value="Unassembled WGS sequence"/>
</dbReference>
<dbReference type="EMBL" id="CALSDN010000002">
    <property type="protein sequence ID" value="CAH6719275.1"/>
    <property type="molecule type" value="Genomic_DNA"/>
</dbReference>
<reference evidence="1" key="1">
    <citation type="submission" date="2022-06" db="EMBL/GenBank/DDBJ databases">
        <authorList>
            <person name="Legras J.-L."/>
            <person name="Devillers H."/>
            <person name="Grondin C."/>
        </authorList>
    </citation>
    <scope>NUCLEOTIDE SEQUENCE</scope>
    <source>
        <strain evidence="1">CLIB 1444</strain>
    </source>
</reference>
<keyword evidence="2" id="KW-1185">Reference proteome</keyword>
<keyword evidence="1" id="KW-0808">Transferase</keyword>
<comment type="caution">
    <text evidence="1">The sequence shown here is derived from an EMBL/GenBank/DDBJ whole genome shotgun (WGS) entry which is preliminary data.</text>
</comment>
<gene>
    <name evidence="1" type="ORF">CLIB1444_02S04808</name>
</gene>
<protein>
    <submittedName>
        <fullName evidence="1">4-aminobutyrate aminotransferase</fullName>
    </submittedName>
</protein>
<keyword evidence="1" id="KW-0032">Aminotransferase</keyword>